<comment type="caution">
    <text evidence="1">The sequence shown here is derived from an EMBL/GenBank/DDBJ whole genome shotgun (WGS) entry which is preliminary data.</text>
</comment>
<evidence type="ECO:0000313" key="2">
    <source>
        <dbReference type="Proteomes" id="UP000229529"/>
    </source>
</evidence>
<sequence length="105" mass="11906">MEQSILAVSRLGSTNKSWAGGRRKPTKASIIMVHTRSKLNRMLWLMYWLLGGLDGLRVGWDRFNESPITISNDKLEPLGSRILDPMLKKLKGVNQRPLPLIKCCC</sequence>
<organism evidence="1 2">
    <name type="scientific">Candidatus Hodgkinia cicadicola</name>
    <dbReference type="NCBI Taxonomy" id="573658"/>
    <lineage>
        <taxon>Bacteria</taxon>
        <taxon>Pseudomonadati</taxon>
        <taxon>Pseudomonadota</taxon>
        <taxon>Alphaproteobacteria</taxon>
        <taxon>Hyphomicrobiales</taxon>
        <taxon>Candidatus Hodgkinia</taxon>
    </lineage>
</organism>
<keyword evidence="1" id="KW-0687">Ribonucleoprotein</keyword>
<reference evidence="1" key="1">
    <citation type="submission" date="2017-09" db="EMBL/GenBank/DDBJ databases">
        <authorList>
            <person name="Campbell M.A."/>
            <person name="Lukasik P."/>
            <person name="Simon C."/>
            <person name="McCutcheon J.P."/>
        </authorList>
    </citation>
    <scope>NUCLEOTIDE SEQUENCE [LARGE SCALE GENOMIC DNA]</scope>
    <source>
        <strain evidence="1">ALECUR</strain>
    </source>
</reference>
<accession>A0ABX4MHF8</accession>
<protein>
    <submittedName>
        <fullName evidence="1">50S ribosomal protein L14</fullName>
    </submittedName>
</protein>
<keyword evidence="2" id="KW-1185">Reference proteome</keyword>
<keyword evidence="1" id="KW-0689">Ribosomal protein</keyword>
<proteinExistence type="predicted"/>
<name>A0ABX4MHF8_9HYPH</name>
<dbReference type="GO" id="GO:0005840">
    <property type="term" value="C:ribosome"/>
    <property type="evidence" value="ECO:0007669"/>
    <property type="project" value="UniProtKB-KW"/>
</dbReference>
<dbReference type="Proteomes" id="UP000229529">
    <property type="component" value="Unassembled WGS sequence"/>
</dbReference>
<gene>
    <name evidence="1" type="primary">rplN</name>
    <name evidence="1" type="ORF">alecur_199</name>
</gene>
<dbReference type="EMBL" id="NXGS01000136">
    <property type="protein sequence ID" value="PIM96106.1"/>
    <property type="molecule type" value="Genomic_DNA"/>
</dbReference>
<evidence type="ECO:0000313" key="1">
    <source>
        <dbReference type="EMBL" id="PIM96106.1"/>
    </source>
</evidence>